<accession>A0ABS4JTC7</accession>
<evidence type="ECO:0000313" key="2">
    <source>
        <dbReference type="EMBL" id="MBP2018768.1"/>
    </source>
</evidence>
<dbReference type="RefSeq" id="WP_209466894.1">
    <property type="nucleotide sequence ID" value="NZ_JAGGLG010000017.1"/>
</dbReference>
<feature type="transmembrane region" description="Helical" evidence="1">
    <location>
        <begin position="70"/>
        <end position="90"/>
    </location>
</feature>
<dbReference type="PANTHER" id="PTHR35867:SF1">
    <property type="entry name" value="PROTEIN RSEC"/>
    <property type="match status" value="1"/>
</dbReference>
<feature type="transmembrane region" description="Helical" evidence="1">
    <location>
        <begin position="96"/>
        <end position="116"/>
    </location>
</feature>
<reference evidence="2 3" key="1">
    <citation type="submission" date="2021-03" db="EMBL/GenBank/DDBJ databases">
        <title>Genomic Encyclopedia of Type Strains, Phase IV (KMG-IV): sequencing the most valuable type-strain genomes for metagenomic binning, comparative biology and taxonomic classification.</title>
        <authorList>
            <person name="Goeker M."/>
        </authorList>
    </citation>
    <scope>NUCLEOTIDE SEQUENCE [LARGE SCALE GENOMIC DNA]</scope>
    <source>
        <strain evidence="2 3">DSM 27138</strain>
    </source>
</reference>
<dbReference type="EMBL" id="JAGGLG010000017">
    <property type="protein sequence ID" value="MBP2018768.1"/>
    <property type="molecule type" value="Genomic_DNA"/>
</dbReference>
<keyword evidence="1" id="KW-0472">Membrane</keyword>
<keyword evidence="1" id="KW-1133">Transmembrane helix</keyword>
<name>A0ABS4JTC7_9FIRM</name>
<evidence type="ECO:0000313" key="3">
    <source>
        <dbReference type="Proteomes" id="UP001519289"/>
    </source>
</evidence>
<comment type="caution">
    <text evidence="2">The sequence shown here is derived from an EMBL/GenBank/DDBJ whole genome shotgun (WGS) entry which is preliminary data.</text>
</comment>
<sequence>MELRGTVVSWKGGVARVRIAVSPCAACGHSCAARSADGGRYLLVHSATPLAPGQAVVVDASLPSPARAVALAYLLPLAGFMVGLFLGNAACDGAPLPALGAGLAGAAVAYGAVALLERPRRARVRLVGGPYDAVCPQQ</sequence>
<gene>
    <name evidence="2" type="ORF">J2Z79_002183</name>
</gene>
<proteinExistence type="predicted"/>
<dbReference type="Pfam" id="PF04246">
    <property type="entry name" value="RseC_MucC"/>
    <property type="match status" value="1"/>
</dbReference>
<keyword evidence="3" id="KW-1185">Reference proteome</keyword>
<dbReference type="InterPro" id="IPR007359">
    <property type="entry name" value="SigmaE_reg_RseC_MucC"/>
</dbReference>
<keyword evidence="1" id="KW-0812">Transmembrane</keyword>
<protein>
    <submittedName>
        <fullName evidence="2">Positive regulator of sigma E activity</fullName>
    </submittedName>
</protein>
<evidence type="ECO:0000256" key="1">
    <source>
        <dbReference type="SAM" id="Phobius"/>
    </source>
</evidence>
<dbReference type="PANTHER" id="PTHR35867">
    <property type="entry name" value="PROTEIN RSEC"/>
    <property type="match status" value="1"/>
</dbReference>
<organism evidence="2 3">
    <name type="scientific">Symbiobacterium terraclitae</name>
    <dbReference type="NCBI Taxonomy" id="557451"/>
    <lineage>
        <taxon>Bacteria</taxon>
        <taxon>Bacillati</taxon>
        <taxon>Bacillota</taxon>
        <taxon>Clostridia</taxon>
        <taxon>Eubacteriales</taxon>
        <taxon>Symbiobacteriaceae</taxon>
        <taxon>Symbiobacterium</taxon>
    </lineage>
</organism>
<dbReference type="Proteomes" id="UP001519289">
    <property type="component" value="Unassembled WGS sequence"/>
</dbReference>